<dbReference type="KEGG" id="wne:PIG85_00285"/>
<keyword evidence="1" id="KW-0732">Signal</keyword>
<evidence type="ECO:0000313" key="3">
    <source>
        <dbReference type="Proteomes" id="UP001211044"/>
    </source>
</evidence>
<gene>
    <name evidence="2" type="ORF">PIG85_00285</name>
</gene>
<sequence>MLSTKLRSLGAVGAAATLALSLSACANSSDSADAGGKKDVSAGVQNLTAQQVETAIKNTKVDGKKLNKVVSFKSGDPQVEAAEKKAETLKSVKDLIEPQKCYKLIENGIPHGVEYLVQAQDAPALLVQVVKVKDTNIEDNIDTTLSLSDDCAKITLKSGKHNTTLHNTYKKIDVENANKAIWEINETTQDGQSQSTVMARGANGSMVAVVAGSDADQKDTIIASLKDLLNNLAKQAK</sequence>
<feature type="chain" id="PRO_5044269799" description="Lipoprotein" evidence="1">
    <location>
        <begin position="27"/>
        <end position="237"/>
    </location>
</feature>
<protein>
    <recommendedName>
        <fullName evidence="4">Lipoprotein</fullName>
    </recommendedName>
</protein>
<organism evidence="2 3">
    <name type="scientific">Winkia neuii subsp. anitrata</name>
    <dbReference type="NCBI Taxonomy" id="29318"/>
    <lineage>
        <taxon>Bacteria</taxon>
        <taxon>Bacillati</taxon>
        <taxon>Actinomycetota</taxon>
        <taxon>Actinomycetes</taxon>
        <taxon>Actinomycetales</taxon>
        <taxon>Actinomycetaceae</taxon>
        <taxon>Winkia</taxon>
    </lineage>
</organism>
<evidence type="ECO:0000256" key="1">
    <source>
        <dbReference type="SAM" id="SignalP"/>
    </source>
</evidence>
<proteinExistence type="predicted"/>
<feature type="signal peptide" evidence="1">
    <location>
        <begin position="1"/>
        <end position="26"/>
    </location>
</feature>
<dbReference type="RefSeq" id="WP_004807092.1">
    <property type="nucleotide sequence ID" value="NZ_CP116394.1"/>
</dbReference>
<evidence type="ECO:0000313" key="2">
    <source>
        <dbReference type="EMBL" id="WCE46116.1"/>
    </source>
</evidence>
<dbReference type="AlphaFoldDB" id="A0AB38XPU1"/>
<dbReference type="PROSITE" id="PS51257">
    <property type="entry name" value="PROKAR_LIPOPROTEIN"/>
    <property type="match status" value="1"/>
</dbReference>
<accession>A0AB38XPU1</accession>
<dbReference type="EMBL" id="CP116394">
    <property type="protein sequence ID" value="WCE46116.1"/>
    <property type="molecule type" value="Genomic_DNA"/>
</dbReference>
<evidence type="ECO:0008006" key="4">
    <source>
        <dbReference type="Google" id="ProtNLM"/>
    </source>
</evidence>
<reference evidence="2" key="1">
    <citation type="submission" date="2023-01" db="EMBL/GenBank/DDBJ databases">
        <title>Comparative Genomic Analysis of the Clinically-Derived Winkia Strain NY0527 Provides Evidence into the Taxonomic Reassignment of Winkia neuii and Characterizes Their Virulence Traits.</title>
        <authorList>
            <person name="Cai X."/>
            <person name="Peng Y."/>
            <person name="Li M."/>
            <person name="Qiu Y."/>
            <person name="Wang Y."/>
            <person name="Xu L."/>
            <person name="Hou Q."/>
        </authorList>
    </citation>
    <scope>NUCLEOTIDE SEQUENCE</scope>
    <source>
        <strain evidence="2">NY0527</strain>
    </source>
</reference>
<name>A0AB38XPU1_9ACTO</name>
<dbReference type="Proteomes" id="UP001211044">
    <property type="component" value="Chromosome"/>
</dbReference>